<keyword evidence="1" id="KW-0175">Coiled coil</keyword>
<keyword evidence="3" id="KW-1133">Transmembrane helix</keyword>
<gene>
    <name evidence="4" type="ORF">GCM10007416_31890</name>
</gene>
<feature type="coiled-coil region" evidence="1">
    <location>
        <begin position="221"/>
        <end position="248"/>
    </location>
</feature>
<evidence type="ECO:0000256" key="2">
    <source>
        <dbReference type="SAM" id="MobiDB-lite"/>
    </source>
</evidence>
<feature type="transmembrane region" description="Helical" evidence="3">
    <location>
        <begin position="49"/>
        <end position="73"/>
    </location>
</feature>
<reference evidence="5" key="1">
    <citation type="journal article" date="2019" name="Int. J. Syst. Evol. Microbiol.">
        <title>The Global Catalogue of Microorganisms (GCM) 10K type strain sequencing project: providing services to taxonomists for standard genome sequencing and annotation.</title>
        <authorList>
            <consortium name="The Broad Institute Genomics Platform"/>
            <consortium name="The Broad Institute Genome Sequencing Center for Infectious Disease"/>
            <person name="Wu L."/>
            <person name="Ma J."/>
        </authorList>
    </citation>
    <scope>NUCLEOTIDE SEQUENCE [LARGE SCALE GENOMIC DNA]</scope>
    <source>
        <strain evidence="5">CGMCC 1.12404</strain>
    </source>
</reference>
<dbReference type="InterPro" id="IPR024735">
    <property type="entry name" value="TcpC"/>
</dbReference>
<keyword evidence="5" id="KW-1185">Reference proteome</keyword>
<dbReference type="EMBL" id="BMEX01000020">
    <property type="protein sequence ID" value="GGA56293.1"/>
    <property type="molecule type" value="Genomic_DNA"/>
</dbReference>
<proteinExistence type="predicted"/>
<dbReference type="Gene3D" id="3.10.450.540">
    <property type="match status" value="2"/>
</dbReference>
<evidence type="ECO:0000313" key="5">
    <source>
        <dbReference type="Proteomes" id="UP000617979"/>
    </source>
</evidence>
<dbReference type="InterPro" id="IPR035628">
    <property type="entry name" value="TcpC_C"/>
</dbReference>
<comment type="caution">
    <text evidence="4">The sequence shown here is derived from an EMBL/GenBank/DDBJ whole genome shotgun (WGS) entry which is preliminary data.</text>
</comment>
<dbReference type="CDD" id="cd16386">
    <property type="entry name" value="TcpC_N"/>
    <property type="match status" value="1"/>
</dbReference>
<evidence type="ECO:0000256" key="1">
    <source>
        <dbReference type="SAM" id="Coils"/>
    </source>
</evidence>
<keyword evidence="3" id="KW-0472">Membrane</keyword>
<dbReference type="CDD" id="cd16428">
    <property type="entry name" value="TcpC_C"/>
    <property type="match status" value="1"/>
</dbReference>
<dbReference type="Pfam" id="PF12642">
    <property type="entry name" value="TpcC"/>
    <property type="match status" value="1"/>
</dbReference>
<keyword evidence="3" id="KW-0812">Transmembrane</keyword>
<evidence type="ECO:0000313" key="4">
    <source>
        <dbReference type="EMBL" id="GGA56293.1"/>
    </source>
</evidence>
<protein>
    <recommendedName>
        <fullName evidence="6">Conjugative transposon protein TcpC</fullName>
    </recommendedName>
</protein>
<organism evidence="4 5">
    <name type="scientific">Kroppenstedtia guangzhouensis</name>
    <dbReference type="NCBI Taxonomy" id="1274356"/>
    <lineage>
        <taxon>Bacteria</taxon>
        <taxon>Bacillati</taxon>
        <taxon>Bacillota</taxon>
        <taxon>Bacilli</taxon>
        <taxon>Bacillales</taxon>
        <taxon>Thermoactinomycetaceae</taxon>
        <taxon>Kroppenstedtia</taxon>
    </lineage>
</organism>
<sequence>MGSKRKLLTKEQKRECRKKKREQRKMIFRKWLQPHQPQRKKPPRPRGYIARRIGVVIFWVAFGFMFLVVVVTITSPSTQGNESRKEVVQQQVNPATKPEAVHFAQNFVAQYLTWKRGDKEEREKRLQWYLAEGLDSHGGLNMENLTYDSRYLGSTVKKVEEKGRDKAYITLHVSYELSGEVDKKEGKKTNKTEQSSQYVVVPVAYNGTYGVYELPKFTFIDEKTTVKAKELKKDLRQANSEEADNIRNFLDTFFSSYAEDPKDRLGYILEDPDHLNGLNHAMRFVEVRHSEVYEGEEEGQYVVVCGVVFEDPTSTAQFTTSYELVVEQKGKHFVVKSMNE</sequence>
<evidence type="ECO:0008006" key="6">
    <source>
        <dbReference type="Google" id="ProtNLM"/>
    </source>
</evidence>
<dbReference type="Proteomes" id="UP000617979">
    <property type="component" value="Unassembled WGS sequence"/>
</dbReference>
<evidence type="ECO:0000256" key="3">
    <source>
        <dbReference type="SAM" id="Phobius"/>
    </source>
</evidence>
<name>A0ABQ1H2B1_9BACL</name>
<accession>A0ABQ1H2B1</accession>
<feature type="region of interest" description="Disordered" evidence="2">
    <location>
        <begin position="1"/>
        <end position="22"/>
    </location>
</feature>